<feature type="coiled-coil region" evidence="5">
    <location>
        <begin position="29"/>
        <end position="84"/>
    </location>
</feature>
<gene>
    <name evidence="8" type="ORF">DF168_02043</name>
</gene>
<dbReference type="AlphaFoldDB" id="A0A2Z4AF58"/>
<sequence length="448" mass="50538">MDTLTAVMILVVGLTLGVGLAFVLFRLQQGELREQLRKAEAETSELLRENRRLEKEEAVVETEKKSAEEKLILLDEAAKSLTNTFKALSAEALKSNNQSFLDLAKSSFEKIQEGSKGDLEQRKQAIDQLVKPVKESLEKVDGNIRTIEKDREGAYKELRQEIKDLHQTQVNLRSETAKLVQALRTPNVRGQWGEVQLERAVEFAGMVEYCDFLQQESTTTEEGRLRPDLIVRLPNDRRIIVDAKTPLNAYLDALTSEDEESRRARIQDHARHVREHIRTLGSKAYWRQFDETPEFVVLFLPGEAFFSAALEVDAELIEFGANEKVILATPTTLIALLKAVAYGWQQEKMAKHANRVSELGKELYERLATLASHFSKLGGHLNRSVEAYNSAVRSTESRVLVTARKFKELGSGSDRDVEVLEPIERIGTPPQSEELVESDPMLPDSKVG</sequence>
<evidence type="ECO:0000313" key="8">
    <source>
        <dbReference type="EMBL" id="AWT60821.1"/>
    </source>
</evidence>
<protein>
    <recommendedName>
        <fullName evidence="10">DNA recombination protein RmuC</fullName>
    </recommendedName>
</protein>
<dbReference type="EMBL" id="CP029803">
    <property type="protein sequence ID" value="AWT60821.1"/>
    <property type="molecule type" value="Genomic_DNA"/>
</dbReference>
<dbReference type="InterPro" id="IPR003798">
    <property type="entry name" value="DNA_recombination_RmuC"/>
</dbReference>
<organism evidence="8 9">
    <name type="scientific">Candidatus Moanibacter tarae</name>
    <dbReference type="NCBI Taxonomy" id="2200854"/>
    <lineage>
        <taxon>Bacteria</taxon>
        <taxon>Pseudomonadati</taxon>
        <taxon>Verrucomicrobiota</taxon>
        <taxon>Opitutia</taxon>
        <taxon>Puniceicoccales</taxon>
        <taxon>Puniceicoccales incertae sedis</taxon>
        <taxon>Candidatus Moanibacter</taxon>
    </lineage>
</organism>
<proteinExistence type="inferred from homology"/>
<dbReference type="Proteomes" id="UP000247465">
    <property type="component" value="Chromosome"/>
</dbReference>
<evidence type="ECO:0000256" key="6">
    <source>
        <dbReference type="SAM" id="MobiDB-lite"/>
    </source>
</evidence>
<dbReference type="PANTHER" id="PTHR30563:SF0">
    <property type="entry name" value="DNA RECOMBINATION PROTEIN RMUC"/>
    <property type="match status" value="1"/>
</dbReference>
<dbReference type="GO" id="GO:0006310">
    <property type="term" value="P:DNA recombination"/>
    <property type="evidence" value="ECO:0007669"/>
    <property type="project" value="UniProtKB-KW"/>
</dbReference>
<evidence type="ECO:0000256" key="7">
    <source>
        <dbReference type="SAM" id="Phobius"/>
    </source>
</evidence>
<evidence type="ECO:0000256" key="3">
    <source>
        <dbReference type="ARBA" id="ARBA00023054"/>
    </source>
</evidence>
<evidence type="ECO:0008006" key="10">
    <source>
        <dbReference type="Google" id="ProtNLM"/>
    </source>
</evidence>
<comment type="similarity">
    <text evidence="2">Belongs to the RmuC family.</text>
</comment>
<dbReference type="KEGG" id="mtar:DF168_02043"/>
<dbReference type="PANTHER" id="PTHR30563">
    <property type="entry name" value="DNA RECOMBINATION PROTEIN RMUC"/>
    <property type="match status" value="1"/>
</dbReference>
<keyword evidence="4" id="KW-0233">DNA recombination</keyword>
<keyword evidence="7" id="KW-0812">Transmembrane</keyword>
<keyword evidence="7" id="KW-0472">Membrane</keyword>
<name>A0A2Z4AF58_9BACT</name>
<keyword evidence="3 5" id="KW-0175">Coiled coil</keyword>
<evidence type="ECO:0000256" key="1">
    <source>
        <dbReference type="ARBA" id="ARBA00003416"/>
    </source>
</evidence>
<feature type="transmembrane region" description="Helical" evidence="7">
    <location>
        <begin position="6"/>
        <end position="27"/>
    </location>
</feature>
<accession>A0A2Z4AF58</accession>
<feature type="region of interest" description="Disordered" evidence="6">
    <location>
        <begin position="420"/>
        <end position="448"/>
    </location>
</feature>
<evidence type="ECO:0000256" key="2">
    <source>
        <dbReference type="ARBA" id="ARBA00009840"/>
    </source>
</evidence>
<reference evidence="8 9" key="1">
    <citation type="submission" date="2018-06" db="EMBL/GenBank/DDBJ databases">
        <title>Draft Genome Sequence of a Novel Marine Bacterium Related to the Verrucomicrobia.</title>
        <authorList>
            <person name="Vosseberg J."/>
            <person name="Martijn J."/>
            <person name="Ettema T.J.G."/>
        </authorList>
    </citation>
    <scope>NUCLEOTIDE SEQUENCE [LARGE SCALE GENOMIC DNA]</scope>
    <source>
        <strain evidence="8">TARA_B100001123</strain>
    </source>
</reference>
<comment type="function">
    <text evidence="1">Involved in DNA recombination.</text>
</comment>
<keyword evidence="7" id="KW-1133">Transmembrane helix</keyword>
<evidence type="ECO:0000313" key="9">
    <source>
        <dbReference type="Proteomes" id="UP000247465"/>
    </source>
</evidence>
<evidence type="ECO:0000256" key="5">
    <source>
        <dbReference type="SAM" id="Coils"/>
    </source>
</evidence>
<dbReference type="Pfam" id="PF02646">
    <property type="entry name" value="RmuC"/>
    <property type="match status" value="1"/>
</dbReference>
<evidence type="ECO:0000256" key="4">
    <source>
        <dbReference type="ARBA" id="ARBA00023172"/>
    </source>
</evidence>